<dbReference type="AlphaFoldDB" id="A0A4R3Z8H3"/>
<gene>
    <name evidence="1" type="ORF">EDD60_10763</name>
</gene>
<evidence type="ECO:0000313" key="2">
    <source>
        <dbReference type="Proteomes" id="UP000295515"/>
    </source>
</evidence>
<organism evidence="1 2">
    <name type="scientific">Longibaculum muris</name>
    <dbReference type="NCBI Taxonomy" id="1796628"/>
    <lineage>
        <taxon>Bacteria</taxon>
        <taxon>Bacillati</taxon>
        <taxon>Bacillota</taxon>
        <taxon>Erysipelotrichia</taxon>
        <taxon>Erysipelotrichales</taxon>
        <taxon>Coprobacillaceae</taxon>
        <taxon>Longibaculum</taxon>
    </lineage>
</organism>
<comment type="caution">
    <text evidence="1">The sequence shown here is derived from an EMBL/GenBank/DDBJ whole genome shotgun (WGS) entry which is preliminary data.</text>
</comment>
<dbReference type="RefSeq" id="WP_066448299.1">
    <property type="nucleotide sequence ID" value="NZ_CAUWFI010000029.1"/>
</dbReference>
<name>A0A4R3Z8H3_9FIRM</name>
<protein>
    <submittedName>
        <fullName evidence="1">Uncharacterized protein</fullName>
    </submittedName>
</protein>
<dbReference type="GeneID" id="98915157"/>
<proteinExistence type="predicted"/>
<keyword evidence="2" id="KW-1185">Reference proteome</keyword>
<sequence length="142" mass="16867">MDKYIRSMSFNMIHLCIDDYENYKIKGRAYNNTRQEVICFNDIDDIFIQFDRIFDDNGQPQASQSSRSFTHPKPLGRYQFRPETYNDYDEFLNEVGKKATLDLVIKSRKRSTWQGIIIYNGQEIAFDSILEMLNYVISFIES</sequence>
<reference evidence="1 2" key="1">
    <citation type="submission" date="2019-03" db="EMBL/GenBank/DDBJ databases">
        <title>Genomic Encyclopedia of Type Strains, Phase IV (KMG-IV): sequencing the most valuable type-strain genomes for metagenomic binning, comparative biology and taxonomic classification.</title>
        <authorList>
            <person name="Goeker M."/>
        </authorList>
    </citation>
    <scope>NUCLEOTIDE SEQUENCE [LARGE SCALE GENOMIC DNA]</scope>
    <source>
        <strain evidence="1 2">DSM 29487</strain>
    </source>
</reference>
<dbReference type="EMBL" id="SMCQ01000007">
    <property type="protein sequence ID" value="TCW00574.1"/>
    <property type="molecule type" value="Genomic_DNA"/>
</dbReference>
<evidence type="ECO:0000313" key="1">
    <source>
        <dbReference type="EMBL" id="TCW00574.1"/>
    </source>
</evidence>
<accession>A0A4R3Z8H3</accession>
<dbReference type="Proteomes" id="UP000295515">
    <property type="component" value="Unassembled WGS sequence"/>
</dbReference>